<feature type="signal peptide" evidence="1">
    <location>
        <begin position="1"/>
        <end position="21"/>
    </location>
</feature>
<accession>A0A368JQ08</accession>
<keyword evidence="3" id="KW-1185">Reference proteome</keyword>
<evidence type="ECO:0000256" key="1">
    <source>
        <dbReference type="SAM" id="SignalP"/>
    </source>
</evidence>
<dbReference type="InterPro" id="IPR041662">
    <property type="entry name" value="SusD-like_2"/>
</dbReference>
<feature type="chain" id="PRO_5016695318" evidence="1">
    <location>
        <begin position="22"/>
        <end position="534"/>
    </location>
</feature>
<dbReference type="Gene3D" id="1.25.40.390">
    <property type="match status" value="1"/>
</dbReference>
<dbReference type="InterPro" id="IPR011990">
    <property type="entry name" value="TPR-like_helical_dom_sf"/>
</dbReference>
<gene>
    <name evidence="2" type="ORF">DUE52_11000</name>
</gene>
<comment type="caution">
    <text evidence="2">The sequence shown here is derived from an EMBL/GenBank/DDBJ whole genome shotgun (WGS) entry which is preliminary data.</text>
</comment>
<evidence type="ECO:0000313" key="2">
    <source>
        <dbReference type="EMBL" id="RCR69572.1"/>
    </source>
</evidence>
<dbReference type="PROSITE" id="PS51257">
    <property type="entry name" value="PROKAR_LIPOPROTEIN"/>
    <property type="match status" value="1"/>
</dbReference>
<sequence length="534" mass="59049">MKMKKIAIFALAGLLLGTVSCKESEFAEAYPDPAKIAESTVEKQFTGVLYANREYVLPGYTHYFTTLRLSLNPYTQAIGRLNQSGLYVPGSAGVENVWYNYYNMLAQYRELQKIYASRPADQQADRKIFMLAAAIYVYDQTQRLVDVHGAIPFSEAGMLSTNGGEYASSLAKFDTAEGIYAFLLDDLKRIATELNGITLNAGYQKSFQTQDFLNKGDITAWKRYANSLRLRLLNRVSDVESMKTRSNTEIAEILGNATTYPIVETNAQNIQINVFDINTDINSKGFQGGLASDGWYGNTAGKAMIDHMNTNKDPRLPILFEPGLNAAGKFIGIDPLATEAVQTAQYNAGQLAIYNRYTTSHNQFFPGVIINAAQMNLIKAEYYLRTGNEASAKTAYETAITQSVEFYNKILSLTNATGITGSTIPTAATPASVAAYIAGDGVSWAKATTNAQKLSLIATQKWLHYNVVQPYENWADLRRLDLPVLSFQVDNANNQTLPPVKWTIPGNEITYNAVNYAAVKAADNLKTKLFWDVK</sequence>
<protein>
    <submittedName>
        <fullName evidence="2">SusD/RagB family nutrient-binding outer membrane lipoprotein</fullName>
    </submittedName>
</protein>
<proteinExistence type="predicted"/>
<keyword evidence="1" id="KW-0732">Signal</keyword>
<dbReference type="OrthoDB" id="843771at2"/>
<keyword evidence="2" id="KW-0449">Lipoprotein</keyword>
<name>A0A368JQ08_9BACT</name>
<dbReference type="Pfam" id="PF12771">
    <property type="entry name" value="SusD-like_2"/>
    <property type="match status" value="1"/>
</dbReference>
<dbReference type="EMBL" id="QOWE01000008">
    <property type="protein sequence ID" value="RCR69572.1"/>
    <property type="molecule type" value="Genomic_DNA"/>
</dbReference>
<evidence type="ECO:0000313" key="3">
    <source>
        <dbReference type="Proteomes" id="UP000253383"/>
    </source>
</evidence>
<dbReference type="Proteomes" id="UP000253383">
    <property type="component" value="Unassembled WGS sequence"/>
</dbReference>
<dbReference type="AlphaFoldDB" id="A0A368JQ08"/>
<reference evidence="2 3" key="1">
    <citation type="submission" date="2018-07" db="EMBL/GenBank/DDBJ databases">
        <title>Genome analysis of Larkinella rosea.</title>
        <authorList>
            <person name="Zhou Z."/>
            <person name="Wang G."/>
        </authorList>
    </citation>
    <scope>NUCLEOTIDE SEQUENCE [LARGE SCALE GENOMIC DNA]</scope>
    <source>
        <strain evidence="3">zzj9</strain>
    </source>
</reference>
<dbReference type="SUPFAM" id="SSF48452">
    <property type="entry name" value="TPR-like"/>
    <property type="match status" value="1"/>
</dbReference>
<organism evidence="2 3">
    <name type="scientific">Larkinella punicea</name>
    <dbReference type="NCBI Taxonomy" id="2315727"/>
    <lineage>
        <taxon>Bacteria</taxon>
        <taxon>Pseudomonadati</taxon>
        <taxon>Bacteroidota</taxon>
        <taxon>Cytophagia</taxon>
        <taxon>Cytophagales</taxon>
        <taxon>Spirosomataceae</taxon>
        <taxon>Larkinella</taxon>
    </lineage>
</organism>